<dbReference type="EMBL" id="JBBWWT010000008">
    <property type="protein sequence ID" value="MEL1265715.1"/>
    <property type="molecule type" value="Genomic_DNA"/>
</dbReference>
<accession>A0ABU9J459</accession>
<dbReference type="PANTHER" id="PTHR36440:SF1">
    <property type="entry name" value="PUTATIVE (AFU_ORTHOLOGUE AFUA_8G07350)-RELATED"/>
    <property type="match status" value="1"/>
</dbReference>
<protein>
    <submittedName>
        <fullName evidence="3">Cupin domain-containing protein</fullName>
    </submittedName>
</protein>
<comment type="caution">
    <text evidence="3">The sequence shown here is derived from an EMBL/GenBank/DDBJ whole genome shotgun (WGS) entry which is preliminary data.</text>
</comment>
<dbReference type="RefSeq" id="WP_341726889.1">
    <property type="nucleotide sequence ID" value="NZ_JBBWWT010000008.1"/>
</dbReference>
<evidence type="ECO:0000256" key="1">
    <source>
        <dbReference type="SAM" id="MobiDB-lite"/>
    </source>
</evidence>
<keyword evidence="4" id="KW-1185">Reference proteome</keyword>
<dbReference type="InterPro" id="IPR011051">
    <property type="entry name" value="RmlC_Cupin_sf"/>
</dbReference>
<proteinExistence type="predicted"/>
<organism evidence="3 4">
    <name type="scientific">Pseudoxanthomonas putridarboris</name>
    <dbReference type="NCBI Taxonomy" id="752605"/>
    <lineage>
        <taxon>Bacteria</taxon>
        <taxon>Pseudomonadati</taxon>
        <taxon>Pseudomonadota</taxon>
        <taxon>Gammaproteobacteria</taxon>
        <taxon>Lysobacterales</taxon>
        <taxon>Lysobacteraceae</taxon>
        <taxon>Pseudoxanthomonas</taxon>
    </lineage>
</organism>
<gene>
    <name evidence="3" type="ORF">AAD027_15275</name>
</gene>
<dbReference type="Pfam" id="PF07883">
    <property type="entry name" value="Cupin_2"/>
    <property type="match status" value="1"/>
</dbReference>
<name>A0ABU9J459_9GAMM</name>
<feature type="region of interest" description="Disordered" evidence="1">
    <location>
        <begin position="1"/>
        <end position="20"/>
    </location>
</feature>
<dbReference type="SUPFAM" id="SSF51182">
    <property type="entry name" value="RmlC-like cupins"/>
    <property type="match status" value="1"/>
</dbReference>
<feature type="region of interest" description="Disordered" evidence="1">
    <location>
        <begin position="37"/>
        <end position="59"/>
    </location>
</feature>
<evidence type="ECO:0000313" key="4">
    <source>
        <dbReference type="Proteomes" id="UP001459204"/>
    </source>
</evidence>
<sequence>MLYAVPRRKDAGGSGSSEASVGSLRAAGIDRIDGHAPAAPVRARPDSASGHASAAPRCPPQHAWIKYDRDSFWFDVGPGERMTLRAPGQGTGTAVTLCESRISPGSSCPPHVHHTADEKLHVLAGTLVVQCGKERFEAPEGTTVVIPRGLPHAWSNTSPREVRVLAYFTPGGIEDYFVKVARIKPQERELVARQHDSRLLHPID</sequence>
<dbReference type="InterPro" id="IPR014710">
    <property type="entry name" value="RmlC-like_jellyroll"/>
</dbReference>
<dbReference type="InterPro" id="IPR053146">
    <property type="entry name" value="QDO-like"/>
</dbReference>
<dbReference type="InterPro" id="IPR013096">
    <property type="entry name" value="Cupin_2"/>
</dbReference>
<dbReference type="PANTHER" id="PTHR36440">
    <property type="entry name" value="PUTATIVE (AFU_ORTHOLOGUE AFUA_8G07350)-RELATED"/>
    <property type="match status" value="1"/>
</dbReference>
<reference evidence="3 4" key="1">
    <citation type="submission" date="2024-04" db="EMBL/GenBank/DDBJ databases">
        <title>Draft genome sequence of Pseudoxanthomonas putridarboris WD12.</title>
        <authorList>
            <person name="Oh J."/>
        </authorList>
    </citation>
    <scope>NUCLEOTIDE SEQUENCE [LARGE SCALE GENOMIC DNA]</scope>
    <source>
        <strain evidence="3 4">WD12</strain>
    </source>
</reference>
<dbReference type="Gene3D" id="2.60.120.10">
    <property type="entry name" value="Jelly Rolls"/>
    <property type="match status" value="1"/>
</dbReference>
<dbReference type="Proteomes" id="UP001459204">
    <property type="component" value="Unassembled WGS sequence"/>
</dbReference>
<feature type="domain" description="Cupin type-2" evidence="2">
    <location>
        <begin position="101"/>
        <end position="166"/>
    </location>
</feature>
<evidence type="ECO:0000259" key="2">
    <source>
        <dbReference type="Pfam" id="PF07883"/>
    </source>
</evidence>
<evidence type="ECO:0000313" key="3">
    <source>
        <dbReference type="EMBL" id="MEL1265715.1"/>
    </source>
</evidence>